<keyword evidence="3 9" id="KW-0863">Zinc-finger</keyword>
<comment type="similarity">
    <text evidence="10">Belongs to the 1-acyl-sn-glycerol-3-phosphate acyltransferase family.</text>
</comment>
<evidence type="ECO:0000256" key="10">
    <source>
        <dbReference type="RuleBase" id="RU361267"/>
    </source>
</evidence>
<dbReference type="GO" id="GO:0008270">
    <property type="term" value="F:zinc ion binding"/>
    <property type="evidence" value="ECO:0007669"/>
    <property type="project" value="UniProtKB-KW"/>
</dbReference>
<evidence type="ECO:0000313" key="14">
    <source>
        <dbReference type="EMBL" id="CAG5018804.1"/>
    </source>
</evidence>
<dbReference type="InterPro" id="IPR004552">
    <property type="entry name" value="AGP_acyltrans"/>
</dbReference>
<dbReference type="SMART" id="SM00563">
    <property type="entry name" value="PlsC"/>
    <property type="match status" value="1"/>
</dbReference>
<evidence type="ECO:0000259" key="13">
    <source>
        <dbReference type="PROSITE" id="PS50808"/>
    </source>
</evidence>
<proteinExistence type="inferred from homology"/>
<dbReference type="GO" id="GO:0016020">
    <property type="term" value="C:membrane"/>
    <property type="evidence" value="ECO:0007669"/>
    <property type="project" value="InterPro"/>
</dbReference>
<evidence type="ECO:0000256" key="2">
    <source>
        <dbReference type="ARBA" id="ARBA00022723"/>
    </source>
</evidence>
<evidence type="ECO:0000256" key="5">
    <source>
        <dbReference type="ARBA" id="ARBA00023015"/>
    </source>
</evidence>
<dbReference type="Pfam" id="PF01553">
    <property type="entry name" value="Acyltransferase"/>
    <property type="match status" value="1"/>
</dbReference>
<organism evidence="14 15">
    <name type="scientific">Parnassius apollo</name>
    <name type="common">Apollo butterfly</name>
    <name type="synonym">Papilio apollo</name>
    <dbReference type="NCBI Taxonomy" id="110799"/>
    <lineage>
        <taxon>Eukaryota</taxon>
        <taxon>Metazoa</taxon>
        <taxon>Ecdysozoa</taxon>
        <taxon>Arthropoda</taxon>
        <taxon>Hexapoda</taxon>
        <taxon>Insecta</taxon>
        <taxon>Pterygota</taxon>
        <taxon>Neoptera</taxon>
        <taxon>Endopterygota</taxon>
        <taxon>Lepidoptera</taxon>
        <taxon>Glossata</taxon>
        <taxon>Ditrysia</taxon>
        <taxon>Papilionoidea</taxon>
        <taxon>Papilionidae</taxon>
        <taxon>Parnassiinae</taxon>
        <taxon>Parnassini</taxon>
        <taxon>Parnassius</taxon>
        <taxon>Parnassius</taxon>
    </lineage>
</organism>
<comment type="subcellular location">
    <subcellularLocation>
        <location evidence="1">Nucleus</location>
    </subcellularLocation>
</comment>
<dbReference type="InterPro" id="IPR003656">
    <property type="entry name" value="Znf_BED"/>
</dbReference>
<keyword evidence="5" id="KW-0805">Transcription regulation</keyword>
<evidence type="ECO:0000256" key="12">
    <source>
        <dbReference type="SAM" id="Phobius"/>
    </source>
</evidence>
<dbReference type="InterPro" id="IPR002123">
    <property type="entry name" value="Plipid/glycerol_acylTrfase"/>
</dbReference>
<evidence type="ECO:0000256" key="11">
    <source>
        <dbReference type="SAM" id="MobiDB-lite"/>
    </source>
</evidence>
<comment type="catalytic activity">
    <reaction evidence="10">
        <text>a 1-acyl-sn-glycero-3-phosphate + an acyl-CoA = a 1,2-diacyl-sn-glycero-3-phosphate + CoA</text>
        <dbReference type="Rhea" id="RHEA:19709"/>
        <dbReference type="ChEBI" id="CHEBI:57287"/>
        <dbReference type="ChEBI" id="CHEBI:57970"/>
        <dbReference type="ChEBI" id="CHEBI:58342"/>
        <dbReference type="ChEBI" id="CHEBI:58608"/>
        <dbReference type="EC" id="2.3.1.51"/>
    </reaction>
</comment>
<keyword evidence="10" id="KW-1208">Phospholipid metabolism</keyword>
<dbReference type="Proteomes" id="UP000691718">
    <property type="component" value="Unassembled WGS sequence"/>
</dbReference>
<dbReference type="GO" id="GO:0046983">
    <property type="term" value="F:protein dimerization activity"/>
    <property type="evidence" value="ECO:0007669"/>
    <property type="project" value="InterPro"/>
</dbReference>
<keyword evidence="6" id="KW-0238">DNA-binding</keyword>
<dbReference type="GO" id="GO:0008654">
    <property type="term" value="P:phospholipid biosynthetic process"/>
    <property type="evidence" value="ECO:0007669"/>
    <property type="project" value="UniProtKB-KW"/>
</dbReference>
<dbReference type="InterPro" id="IPR008906">
    <property type="entry name" value="HATC_C_dom"/>
</dbReference>
<evidence type="ECO:0000256" key="1">
    <source>
        <dbReference type="ARBA" id="ARBA00004123"/>
    </source>
</evidence>
<reference evidence="14" key="1">
    <citation type="submission" date="2021-04" db="EMBL/GenBank/DDBJ databases">
        <authorList>
            <person name="Tunstrom K."/>
        </authorList>
    </citation>
    <scope>NUCLEOTIDE SEQUENCE</scope>
</reference>
<evidence type="ECO:0000256" key="7">
    <source>
        <dbReference type="ARBA" id="ARBA00023163"/>
    </source>
</evidence>
<evidence type="ECO:0000256" key="9">
    <source>
        <dbReference type="PROSITE-ProRule" id="PRU00027"/>
    </source>
</evidence>
<keyword evidence="10" id="KW-0594">Phospholipid biosynthesis</keyword>
<dbReference type="NCBIfam" id="TIGR00530">
    <property type="entry name" value="AGP_acyltrn"/>
    <property type="match status" value="1"/>
</dbReference>
<dbReference type="Pfam" id="PF05699">
    <property type="entry name" value="Dimer_Tnp_hAT"/>
    <property type="match status" value="1"/>
</dbReference>
<feature type="domain" description="BED-type" evidence="13">
    <location>
        <begin position="3"/>
        <end position="54"/>
    </location>
</feature>
<accession>A0A8S3XDS2</accession>
<name>A0A8S3XDS2_PARAO</name>
<dbReference type="CDD" id="cd07989">
    <property type="entry name" value="LPLAT_AGPAT-like"/>
    <property type="match status" value="1"/>
</dbReference>
<dbReference type="PANTHER" id="PTHR46481">
    <property type="entry name" value="ZINC FINGER BED DOMAIN-CONTAINING PROTEIN 4"/>
    <property type="match status" value="1"/>
</dbReference>
<dbReference type="EMBL" id="CAJQZP010001125">
    <property type="protein sequence ID" value="CAG5018804.1"/>
    <property type="molecule type" value="Genomic_DNA"/>
</dbReference>
<dbReference type="OrthoDB" id="7699631at2759"/>
<keyword evidence="12" id="KW-0812">Transmembrane</keyword>
<dbReference type="EC" id="2.3.1.51" evidence="10"/>
<feature type="transmembrane region" description="Helical" evidence="12">
    <location>
        <begin position="576"/>
        <end position="594"/>
    </location>
</feature>
<keyword evidence="10" id="KW-0012">Acyltransferase</keyword>
<dbReference type="AlphaFoldDB" id="A0A8S3XDS2"/>
<evidence type="ECO:0000256" key="6">
    <source>
        <dbReference type="ARBA" id="ARBA00023125"/>
    </source>
</evidence>
<dbReference type="GO" id="GO:0003677">
    <property type="term" value="F:DNA binding"/>
    <property type="evidence" value="ECO:0007669"/>
    <property type="project" value="UniProtKB-KW"/>
</dbReference>
<gene>
    <name evidence="14" type="ORF">PAPOLLO_LOCUS16944</name>
</gene>
<keyword evidence="10" id="KW-0443">Lipid metabolism</keyword>
<keyword evidence="2" id="KW-0479">Metal-binding</keyword>
<comment type="caution">
    <text evidence="14">The sequence shown here is derived from an EMBL/GenBank/DDBJ whole genome shotgun (WGS) entry which is preliminary data.</text>
</comment>
<keyword evidence="12" id="KW-0472">Membrane</keyword>
<dbReference type="GO" id="GO:0005634">
    <property type="term" value="C:nucleus"/>
    <property type="evidence" value="ECO:0007669"/>
    <property type="project" value="UniProtKB-SubCell"/>
</dbReference>
<dbReference type="PANTHER" id="PTHR46481:SF10">
    <property type="entry name" value="ZINC FINGER BED DOMAIN-CONTAINING PROTEIN 39"/>
    <property type="match status" value="1"/>
</dbReference>
<comment type="domain">
    <text evidence="10">The HXXXXD motif is essential for acyltransferase activity and may constitute the binding site for the phosphate moiety of the glycerol-3-phosphate.</text>
</comment>
<evidence type="ECO:0000313" key="15">
    <source>
        <dbReference type="Proteomes" id="UP000691718"/>
    </source>
</evidence>
<feature type="region of interest" description="Disordered" evidence="11">
    <location>
        <begin position="396"/>
        <end position="419"/>
    </location>
</feature>
<keyword evidence="7" id="KW-0804">Transcription</keyword>
<keyword evidence="12" id="KW-1133">Transmembrane helix</keyword>
<dbReference type="InterPro" id="IPR052035">
    <property type="entry name" value="ZnF_BED_domain_contain"/>
</dbReference>
<sequence length="725" mass="83211">MRPKSSLIWRFFNQVNADSAKCKQCDKTFSRKGGGTTSLKLHLKSKHGDKYEELLLLEKDIQQIPHTTKQLTPLQECKKQLSITDSLKNKGAWDENVWSEPSSNVSLLSLTAHGITNKYERVSIILKCEQLEGRHTGEIIANNLNNILKDWGLSTESVHCILRDRGSNMIKAMNMANFTDANCTIHQLQLCVRSTMEIEEFLSSVITKCKKIATHFNHSLIAQNELKQIQTERLNQSGLSIIQECSTRWNATYYMMKRILTLKDSLVLYSGAHDIPILNADEWLDLKKCVAILKPFEEITKELSSATATIASVIPLIYTLKNTLETEKSKEETSENFKLMITKMIQDINVRFQDIENNKIYTIATYLDPRFKLKFFTEITKEQVQSEILGILGCSKASRDEGPSSPKRSRNEIPTTSSSNYSHIQSCLAEILSLSDEEEQNIDCGDDVHNQFIVKKTLLNEYNREKRLTLNEDPLLWWKMHTKYHCLSDLVRQYLSPPPGSVPSEQLFSAAGYYAGIFKHITKLYDVKWELRRTEILADEHGAVIVSNHQSTFDALGMVYIWENVNKLTVVMKKEIWYFVPLGVAAYFAGFIFIDRKNPERAYYQLQTTTDIMVKGKAKIWFFPEGTRNKDYTRLLPFKKGAFKMAITAQVPVIPVVFSPYYFISKEKEFFKNGHIVIQCLEPIPTKGLNLDDVEELMKQVQDKIAIVYKDLSREVMANLTPSDY</sequence>
<evidence type="ECO:0000256" key="4">
    <source>
        <dbReference type="ARBA" id="ARBA00022833"/>
    </source>
</evidence>
<evidence type="ECO:0000256" key="8">
    <source>
        <dbReference type="ARBA" id="ARBA00023242"/>
    </source>
</evidence>
<keyword evidence="8" id="KW-0539">Nucleus</keyword>
<dbReference type="PROSITE" id="PS50808">
    <property type="entry name" value="ZF_BED"/>
    <property type="match status" value="1"/>
</dbReference>
<evidence type="ECO:0000256" key="3">
    <source>
        <dbReference type="ARBA" id="ARBA00022771"/>
    </source>
</evidence>
<keyword evidence="10" id="KW-0808">Transferase</keyword>
<dbReference type="Pfam" id="PF02892">
    <property type="entry name" value="zf-BED"/>
    <property type="match status" value="1"/>
</dbReference>
<keyword evidence="10" id="KW-0444">Lipid biosynthesis</keyword>
<keyword evidence="15" id="KW-1185">Reference proteome</keyword>
<keyword evidence="4" id="KW-0862">Zinc</keyword>
<protein>
    <recommendedName>
        <fullName evidence="10">1-acyl-sn-glycerol-3-phosphate acyltransferase</fullName>
        <ecNumber evidence="10">2.3.1.51</ecNumber>
    </recommendedName>
</protein>
<dbReference type="SMART" id="SM00614">
    <property type="entry name" value="ZnF_BED"/>
    <property type="match status" value="1"/>
</dbReference>
<dbReference type="GO" id="GO:0003841">
    <property type="term" value="F:1-acylglycerol-3-phosphate O-acyltransferase activity"/>
    <property type="evidence" value="ECO:0007669"/>
    <property type="project" value="UniProtKB-UniRule"/>
</dbReference>